<dbReference type="Proteomes" id="UP000031599">
    <property type="component" value="Unassembled WGS sequence"/>
</dbReference>
<gene>
    <name evidence="1" type="ORF">DB30_06496</name>
</gene>
<dbReference type="SUPFAM" id="SSF51126">
    <property type="entry name" value="Pectin lyase-like"/>
    <property type="match status" value="1"/>
</dbReference>
<dbReference type="EMBL" id="JMCC02000069">
    <property type="protein sequence ID" value="KIG14617.1"/>
    <property type="molecule type" value="Genomic_DNA"/>
</dbReference>
<sequence length="463" mass="48395">MFLIPGIANAAICQVDPAGAFGMPFATIDDAIALGGCGAVGSIIEVYCPLGGCVHPSATIAGLNDITVLSAELWGNGPVSFNNSYSPNALMIHNSTQIVVEGFDHFNANGRAIEIINSDAFVVGHPGIGRYTRTSGTTGVYVEGGSNVDLLYVAFVWNKTGLELQGFAGPLGPRVNATSIVALNNDRAIVSDGASGPVLDIRSDYGLAMHNYIMRNDEGIIAKGNSNVTVDHTLFAGNLRLLPGAPISPALLEVDGNADMTVRNALIYDNDAKPNPGVQLPWSAWSSPTACGGGPCTNTNGKILQHQSGGVVKIIASTIIDNQTDLVFNVDAAGSGQLIVDHTILAHNWGKVFSMSTWWPGCPPVQGIDSFFWDNRVDADPLACMPPGMGTWNPAPISGAMTPDLVPGFPGIPAPFTDLYWVTSFAPTSPYPLPGGLYLGPAWGVDGATPDSNPLDVGYHNPL</sequence>
<protein>
    <recommendedName>
        <fullName evidence="3">Right handed beta helix domain-containing protein</fullName>
    </recommendedName>
</protein>
<name>A0A0C2D3A5_9BACT</name>
<accession>A0A0C2D3A5</accession>
<evidence type="ECO:0008006" key="3">
    <source>
        <dbReference type="Google" id="ProtNLM"/>
    </source>
</evidence>
<proteinExistence type="predicted"/>
<dbReference type="InterPro" id="IPR011050">
    <property type="entry name" value="Pectin_lyase_fold/virulence"/>
</dbReference>
<dbReference type="AlphaFoldDB" id="A0A0C2D3A5"/>
<organism evidence="1 2">
    <name type="scientific">Enhygromyxa salina</name>
    <dbReference type="NCBI Taxonomy" id="215803"/>
    <lineage>
        <taxon>Bacteria</taxon>
        <taxon>Pseudomonadati</taxon>
        <taxon>Myxococcota</taxon>
        <taxon>Polyangia</taxon>
        <taxon>Nannocystales</taxon>
        <taxon>Nannocystaceae</taxon>
        <taxon>Enhygromyxa</taxon>
    </lineage>
</organism>
<evidence type="ECO:0000313" key="2">
    <source>
        <dbReference type="Proteomes" id="UP000031599"/>
    </source>
</evidence>
<comment type="caution">
    <text evidence="1">The sequence shown here is derived from an EMBL/GenBank/DDBJ whole genome shotgun (WGS) entry which is preliminary data.</text>
</comment>
<reference evidence="1 2" key="1">
    <citation type="submission" date="2014-12" db="EMBL/GenBank/DDBJ databases">
        <title>Genome assembly of Enhygromyxa salina DSM 15201.</title>
        <authorList>
            <person name="Sharma G."/>
            <person name="Subramanian S."/>
        </authorList>
    </citation>
    <scope>NUCLEOTIDE SEQUENCE [LARGE SCALE GENOMIC DNA]</scope>
    <source>
        <strain evidence="1 2">DSM 15201</strain>
    </source>
</reference>
<evidence type="ECO:0000313" key="1">
    <source>
        <dbReference type="EMBL" id="KIG14617.1"/>
    </source>
</evidence>